<evidence type="ECO:0000313" key="5">
    <source>
        <dbReference type="EMBL" id="MBS4192347.1"/>
    </source>
</evidence>
<dbReference type="EC" id="3.1.1.-" evidence="3"/>
<dbReference type="SUPFAM" id="SSF53474">
    <property type="entry name" value="alpha/beta-Hydrolases"/>
    <property type="match status" value="1"/>
</dbReference>
<evidence type="ECO:0000256" key="2">
    <source>
        <dbReference type="ARBA" id="ARBA00022801"/>
    </source>
</evidence>
<dbReference type="Proteomes" id="UP000681027">
    <property type="component" value="Unassembled WGS sequence"/>
</dbReference>
<protein>
    <recommendedName>
        <fullName evidence="3">Carboxylic ester hydrolase</fullName>
        <ecNumber evidence="3">3.1.1.-</ecNumber>
    </recommendedName>
</protein>
<evidence type="ECO:0000256" key="3">
    <source>
        <dbReference type="RuleBase" id="RU361235"/>
    </source>
</evidence>
<accession>A0ABS5NWX5</accession>
<reference evidence="5 6" key="1">
    <citation type="submission" date="2021-05" db="EMBL/GenBank/DDBJ databases">
        <title>Novel Bacillus species.</title>
        <authorList>
            <person name="Liu G."/>
        </authorList>
    </citation>
    <scope>NUCLEOTIDE SEQUENCE [LARGE SCALE GENOMIC DNA]</scope>
    <source>
        <strain evidence="5 6">FJAT-49705</strain>
    </source>
</reference>
<dbReference type="InterPro" id="IPR050309">
    <property type="entry name" value="Type-B_Carboxylest/Lipase"/>
</dbReference>
<sequence>MQIKERPLMETMAGWIEGIRLAKVDKYLGIPYAAPPVGELRWKKPQDVEPWEGVLEVKAFKEPSAQSGTIYGTPDTSMYGKLVGSEDSLYLNVWTPVRDASDKRPVLVFIHGGSNTRGTASDPIYEASRIAEEANVVVVTVNYRLGFLGAFYHQALHTGDAANDSGNYVTLDLIKGLEWVQRNIGNFGGDAGNVTIQGHSAGCMNVWGLIHSQMATGLFHKAIAMSGYPQLRSIEKAEEAAEALITVLLLQDGLIDSSKLAEQYKRSMGAEGIRQYLLGQTTDKLIKAGAGVKQISHICDGIVLPFGNEKELQVANAVPMMIGTVLNEASLLLVYGYKGQKELWELFNHNEKNFNRRDFLKNPSYLSYKLKCTLFNKSLFYWFDNKLMRRIADIPKPIYQYKFTWDQLPLPWRKIFGTFHGLDVIFTFGNFLSDVPNLGRFVWSKDNEESRELLHSEIVSSIKGFIETGDPNLYRQNSEVWQTISSDSRNFVVWK</sequence>
<dbReference type="Gene3D" id="3.40.50.1820">
    <property type="entry name" value="alpha/beta hydrolase"/>
    <property type="match status" value="1"/>
</dbReference>
<dbReference type="InterPro" id="IPR019826">
    <property type="entry name" value="Carboxylesterase_B_AS"/>
</dbReference>
<dbReference type="EMBL" id="JAGYPM010000004">
    <property type="protein sequence ID" value="MBS4192347.1"/>
    <property type="molecule type" value="Genomic_DNA"/>
</dbReference>
<comment type="similarity">
    <text evidence="1 3">Belongs to the type-B carboxylesterase/lipase family.</text>
</comment>
<comment type="caution">
    <text evidence="5">The sequence shown here is derived from an EMBL/GenBank/DDBJ whole genome shotgun (WGS) entry which is preliminary data.</text>
</comment>
<organism evidence="5 6">
    <name type="scientific">Cytobacillus citreus</name>
    <dbReference type="NCBI Taxonomy" id="2833586"/>
    <lineage>
        <taxon>Bacteria</taxon>
        <taxon>Bacillati</taxon>
        <taxon>Bacillota</taxon>
        <taxon>Bacilli</taxon>
        <taxon>Bacillales</taxon>
        <taxon>Bacillaceae</taxon>
        <taxon>Cytobacillus</taxon>
    </lineage>
</organism>
<proteinExistence type="inferred from homology"/>
<keyword evidence="2 3" id="KW-0378">Hydrolase</keyword>
<dbReference type="RefSeq" id="WP_213103764.1">
    <property type="nucleotide sequence ID" value="NZ_JAGYPM010000004.1"/>
</dbReference>
<dbReference type="InterPro" id="IPR029058">
    <property type="entry name" value="AB_hydrolase_fold"/>
</dbReference>
<dbReference type="InterPro" id="IPR002018">
    <property type="entry name" value="CarbesteraseB"/>
</dbReference>
<dbReference type="PROSITE" id="PS00122">
    <property type="entry name" value="CARBOXYLESTERASE_B_1"/>
    <property type="match status" value="1"/>
</dbReference>
<keyword evidence="6" id="KW-1185">Reference proteome</keyword>
<name>A0ABS5NWX5_9BACI</name>
<evidence type="ECO:0000259" key="4">
    <source>
        <dbReference type="Pfam" id="PF00135"/>
    </source>
</evidence>
<dbReference type="PANTHER" id="PTHR11559">
    <property type="entry name" value="CARBOXYLESTERASE"/>
    <property type="match status" value="1"/>
</dbReference>
<gene>
    <name evidence="5" type="ORF">KHA94_19495</name>
</gene>
<dbReference type="Pfam" id="PF00135">
    <property type="entry name" value="COesterase"/>
    <property type="match status" value="1"/>
</dbReference>
<feature type="domain" description="Carboxylesterase type B" evidence="4">
    <location>
        <begin position="7"/>
        <end position="365"/>
    </location>
</feature>
<evidence type="ECO:0000256" key="1">
    <source>
        <dbReference type="ARBA" id="ARBA00005964"/>
    </source>
</evidence>
<evidence type="ECO:0000313" key="6">
    <source>
        <dbReference type="Proteomes" id="UP000681027"/>
    </source>
</evidence>